<evidence type="ECO:0000256" key="1">
    <source>
        <dbReference type="SAM" id="SignalP"/>
    </source>
</evidence>
<name>A0A5S6QQV8_TRIMR</name>
<keyword evidence="1" id="KW-0732">Signal</keyword>
<feature type="chain" id="PRO_5024391954" evidence="1">
    <location>
        <begin position="19"/>
        <end position="117"/>
    </location>
</feature>
<evidence type="ECO:0000313" key="3">
    <source>
        <dbReference type="WBParaSite" id="TMUE_2000009726.1"/>
    </source>
</evidence>
<organism evidence="2 3">
    <name type="scientific">Trichuris muris</name>
    <name type="common">Mouse whipworm</name>
    <dbReference type="NCBI Taxonomy" id="70415"/>
    <lineage>
        <taxon>Eukaryota</taxon>
        <taxon>Metazoa</taxon>
        <taxon>Ecdysozoa</taxon>
        <taxon>Nematoda</taxon>
        <taxon>Enoplea</taxon>
        <taxon>Dorylaimia</taxon>
        <taxon>Trichinellida</taxon>
        <taxon>Trichuridae</taxon>
        <taxon>Trichuris</taxon>
    </lineage>
</organism>
<dbReference type="WBParaSite" id="TMUE_2000009726.1">
    <property type="protein sequence ID" value="TMUE_2000009726.1"/>
    <property type="gene ID" value="WBGene00300717"/>
</dbReference>
<sequence length="117" mass="13372">MKTVAILVLFHSLYLIRGKVVVPTKTVTDLPDLMIRLGQLGEYFAKDAGNEKKIEKLNTIPPRCTMKCERKKKLHTKIGPGWNKEMGNACMVDCYVKKITKQEKDNKLVAEKVYHPL</sequence>
<evidence type="ECO:0000313" key="2">
    <source>
        <dbReference type="Proteomes" id="UP000046395"/>
    </source>
</evidence>
<keyword evidence="2" id="KW-1185">Reference proteome</keyword>
<protein>
    <submittedName>
        <fullName evidence="3">Uncharacterized protein</fullName>
    </submittedName>
</protein>
<feature type="signal peptide" evidence="1">
    <location>
        <begin position="1"/>
        <end position="18"/>
    </location>
</feature>
<dbReference type="Proteomes" id="UP000046395">
    <property type="component" value="Unassembled WGS sequence"/>
</dbReference>
<dbReference type="AlphaFoldDB" id="A0A5S6QQV8"/>
<accession>A0A5S6QQV8</accession>
<proteinExistence type="predicted"/>
<reference evidence="3" key="1">
    <citation type="submission" date="2019-12" db="UniProtKB">
        <authorList>
            <consortium name="WormBaseParasite"/>
        </authorList>
    </citation>
    <scope>IDENTIFICATION</scope>
</reference>